<evidence type="ECO:0000256" key="7">
    <source>
        <dbReference type="ARBA" id="ARBA00022989"/>
    </source>
</evidence>
<evidence type="ECO:0000256" key="3">
    <source>
        <dbReference type="ARBA" id="ARBA00022448"/>
    </source>
</evidence>
<keyword evidence="4" id="KW-1003">Cell membrane</keyword>
<dbReference type="AlphaFoldDB" id="A0A1Y4SW85"/>
<keyword evidence="8 9" id="KW-0472">Membrane</keyword>
<protein>
    <submittedName>
        <fullName evidence="11">Amino acid ABC transporter substrate-binding protein</fullName>
    </submittedName>
</protein>
<keyword evidence="5 9" id="KW-0812">Transmembrane</keyword>
<keyword evidence="12" id="KW-1185">Reference proteome</keyword>
<evidence type="ECO:0000256" key="5">
    <source>
        <dbReference type="ARBA" id="ARBA00022692"/>
    </source>
</evidence>
<dbReference type="InterPro" id="IPR010065">
    <property type="entry name" value="AA_ABC_transptr_permease_3TM"/>
</dbReference>
<dbReference type="NCBIfam" id="TIGR01726">
    <property type="entry name" value="HEQRo_perm_3TM"/>
    <property type="match status" value="1"/>
</dbReference>
<dbReference type="GO" id="GO:0006865">
    <property type="term" value="P:amino acid transport"/>
    <property type="evidence" value="ECO:0007669"/>
    <property type="project" value="UniProtKB-KW"/>
</dbReference>
<evidence type="ECO:0000256" key="2">
    <source>
        <dbReference type="ARBA" id="ARBA00010072"/>
    </source>
</evidence>
<feature type="transmembrane region" description="Helical" evidence="9">
    <location>
        <begin position="204"/>
        <end position="225"/>
    </location>
</feature>
<dbReference type="Pfam" id="PF00528">
    <property type="entry name" value="BPD_transp_1"/>
    <property type="match status" value="1"/>
</dbReference>
<keyword evidence="7 9" id="KW-1133">Transmembrane helix</keyword>
<accession>A0A1Y4SW85</accession>
<keyword evidence="6" id="KW-0029">Amino-acid transport</keyword>
<dbReference type="PANTHER" id="PTHR30614:SF20">
    <property type="entry name" value="GLUTAMINE TRANSPORT SYSTEM PERMEASE PROTEIN GLNP"/>
    <property type="match status" value="1"/>
</dbReference>
<evidence type="ECO:0000256" key="6">
    <source>
        <dbReference type="ARBA" id="ARBA00022970"/>
    </source>
</evidence>
<dbReference type="PANTHER" id="PTHR30614">
    <property type="entry name" value="MEMBRANE COMPONENT OF AMINO ACID ABC TRANSPORTER"/>
    <property type="match status" value="1"/>
</dbReference>
<evidence type="ECO:0000313" key="11">
    <source>
        <dbReference type="EMBL" id="OUQ34178.1"/>
    </source>
</evidence>
<dbReference type="GO" id="GO:0022857">
    <property type="term" value="F:transmembrane transporter activity"/>
    <property type="evidence" value="ECO:0007669"/>
    <property type="project" value="InterPro"/>
</dbReference>
<dbReference type="CDD" id="cd06261">
    <property type="entry name" value="TM_PBP2"/>
    <property type="match status" value="1"/>
</dbReference>
<dbReference type="PROSITE" id="PS50928">
    <property type="entry name" value="ABC_TM1"/>
    <property type="match status" value="1"/>
</dbReference>
<evidence type="ECO:0000256" key="9">
    <source>
        <dbReference type="RuleBase" id="RU363032"/>
    </source>
</evidence>
<gene>
    <name evidence="11" type="ORF">B5E75_07520</name>
</gene>
<proteinExistence type="inferred from homology"/>
<dbReference type="InterPro" id="IPR000515">
    <property type="entry name" value="MetI-like"/>
</dbReference>
<dbReference type="OrthoDB" id="9787841at2"/>
<evidence type="ECO:0000259" key="10">
    <source>
        <dbReference type="PROSITE" id="PS50928"/>
    </source>
</evidence>
<comment type="similarity">
    <text evidence="2">Belongs to the binding-protein-dependent transport system permease family. HisMQ subfamily.</text>
</comment>
<comment type="caution">
    <text evidence="11">The sequence shown here is derived from an EMBL/GenBank/DDBJ whole genome shotgun (WGS) entry which is preliminary data.</text>
</comment>
<evidence type="ECO:0000256" key="4">
    <source>
        <dbReference type="ARBA" id="ARBA00022475"/>
    </source>
</evidence>
<dbReference type="Proteomes" id="UP000195305">
    <property type="component" value="Unassembled WGS sequence"/>
</dbReference>
<dbReference type="InterPro" id="IPR043429">
    <property type="entry name" value="ArtM/GltK/GlnP/TcyL/YhdX-like"/>
</dbReference>
<feature type="transmembrane region" description="Helical" evidence="9">
    <location>
        <begin position="71"/>
        <end position="94"/>
    </location>
</feature>
<organism evidence="11 12">
    <name type="scientific">Massilimicrobiota timonensis</name>
    <dbReference type="NCBI Taxonomy" id="1776392"/>
    <lineage>
        <taxon>Bacteria</taxon>
        <taxon>Bacillati</taxon>
        <taxon>Bacillota</taxon>
        <taxon>Erysipelotrichia</taxon>
        <taxon>Erysipelotrichales</taxon>
        <taxon>Erysipelotrichaceae</taxon>
        <taxon>Massilimicrobiota</taxon>
    </lineage>
</organism>
<comment type="subcellular location">
    <subcellularLocation>
        <location evidence="1 9">Cell membrane</location>
        <topology evidence="1 9">Multi-pass membrane protein</topology>
    </subcellularLocation>
</comment>
<keyword evidence="3 9" id="KW-0813">Transport</keyword>
<dbReference type="SUPFAM" id="SSF161098">
    <property type="entry name" value="MetI-like"/>
    <property type="match status" value="1"/>
</dbReference>
<dbReference type="Gene3D" id="1.10.3720.10">
    <property type="entry name" value="MetI-like"/>
    <property type="match status" value="1"/>
</dbReference>
<dbReference type="InterPro" id="IPR035906">
    <property type="entry name" value="MetI-like_sf"/>
</dbReference>
<evidence type="ECO:0000256" key="8">
    <source>
        <dbReference type="ARBA" id="ARBA00023136"/>
    </source>
</evidence>
<sequence>MSIDFVKAWEIFIENIPLFTYGIQITLLYAIVGTVCGFLIGLVVGGIRAIEINDYDSPFSQLLKRFGKLITGFYIWVFRGTPMMVQAMFLYYLLKPAFNWTPLVAGLFIISINTGAYMAEIIRAGIQSVDAGQSEAAKSLGMTTSQTLISVIFPQAIKNTFPSIGNQLIVNIKDSSMLNVISVTELYFQTTSVAGSNMKYIECFLVAAIIYLFLTTISTFILNYIEKRLNSKKQSKDFCS</sequence>
<feature type="domain" description="ABC transmembrane type-1" evidence="10">
    <location>
        <begin position="23"/>
        <end position="222"/>
    </location>
</feature>
<feature type="transmembrane region" description="Helical" evidence="9">
    <location>
        <begin position="27"/>
        <end position="50"/>
    </location>
</feature>
<name>A0A1Y4SW85_9FIRM</name>
<reference evidence="11 12" key="1">
    <citation type="journal article" date="2018" name="BMC Genomics">
        <title>Whole genome sequencing and function prediction of 133 gut anaerobes isolated from chicken caecum in pure cultures.</title>
        <authorList>
            <person name="Medvecky M."/>
            <person name="Cejkova D."/>
            <person name="Polansky O."/>
            <person name="Karasova D."/>
            <person name="Kubasova T."/>
            <person name="Cizek A."/>
            <person name="Rychlik I."/>
        </authorList>
    </citation>
    <scope>NUCLEOTIDE SEQUENCE [LARGE SCALE GENOMIC DNA]</scope>
    <source>
        <strain evidence="11 12">An13</strain>
    </source>
</reference>
<dbReference type="GO" id="GO:0043190">
    <property type="term" value="C:ATP-binding cassette (ABC) transporter complex"/>
    <property type="evidence" value="ECO:0007669"/>
    <property type="project" value="InterPro"/>
</dbReference>
<dbReference type="EMBL" id="NFLJ01000019">
    <property type="protein sequence ID" value="OUQ34178.1"/>
    <property type="molecule type" value="Genomic_DNA"/>
</dbReference>
<feature type="transmembrane region" description="Helical" evidence="9">
    <location>
        <begin position="100"/>
        <end position="119"/>
    </location>
</feature>
<evidence type="ECO:0000313" key="12">
    <source>
        <dbReference type="Proteomes" id="UP000195305"/>
    </source>
</evidence>
<dbReference type="RefSeq" id="WP_087358142.1">
    <property type="nucleotide sequence ID" value="NZ_JACJKO010000007.1"/>
</dbReference>
<evidence type="ECO:0000256" key="1">
    <source>
        <dbReference type="ARBA" id="ARBA00004651"/>
    </source>
</evidence>